<feature type="transmembrane region" description="Helical" evidence="1">
    <location>
        <begin position="210"/>
        <end position="236"/>
    </location>
</feature>
<accession>A0A2P7BB56</accession>
<protein>
    <submittedName>
        <fullName evidence="3">Fatty acid desaturase</fullName>
    </submittedName>
</protein>
<comment type="caution">
    <text evidence="3">The sequence shown here is derived from an EMBL/GenBank/DDBJ whole genome shotgun (WGS) entry which is preliminary data.</text>
</comment>
<dbReference type="RefSeq" id="WP_106664960.1">
    <property type="nucleotide sequence ID" value="NZ_PGGM01000006.1"/>
</dbReference>
<dbReference type="PANTHER" id="PTHR19353:SF19">
    <property type="entry name" value="DELTA(5) FATTY ACID DESATURASE C-RELATED"/>
    <property type="match status" value="1"/>
</dbReference>
<gene>
    <name evidence="3" type="ORF">CU103_15665</name>
</gene>
<keyword evidence="4" id="KW-1185">Reference proteome</keyword>
<evidence type="ECO:0000256" key="1">
    <source>
        <dbReference type="SAM" id="Phobius"/>
    </source>
</evidence>
<keyword evidence="1" id="KW-0812">Transmembrane</keyword>
<dbReference type="InterPro" id="IPR005804">
    <property type="entry name" value="FA_desaturase_dom"/>
</dbReference>
<organism evidence="3 4">
    <name type="scientific">Phyllobacterium sophorae</name>
    <dbReference type="NCBI Taxonomy" id="1520277"/>
    <lineage>
        <taxon>Bacteria</taxon>
        <taxon>Pseudomonadati</taxon>
        <taxon>Pseudomonadota</taxon>
        <taxon>Alphaproteobacteria</taxon>
        <taxon>Hyphomicrobiales</taxon>
        <taxon>Phyllobacteriaceae</taxon>
        <taxon>Phyllobacterium</taxon>
    </lineage>
</organism>
<dbReference type="GO" id="GO:0008610">
    <property type="term" value="P:lipid biosynthetic process"/>
    <property type="evidence" value="ECO:0007669"/>
    <property type="project" value="UniProtKB-ARBA"/>
</dbReference>
<keyword evidence="1" id="KW-1133">Transmembrane helix</keyword>
<evidence type="ECO:0000259" key="2">
    <source>
        <dbReference type="Pfam" id="PF00487"/>
    </source>
</evidence>
<keyword evidence="1" id="KW-0472">Membrane</keyword>
<reference evidence="4" key="1">
    <citation type="submission" date="2017-11" db="EMBL/GenBank/DDBJ databases">
        <authorList>
            <person name="Kuznetsova I."/>
            <person name="Sazanova A."/>
            <person name="Chirak E."/>
            <person name="Safronova V."/>
            <person name="Willems A."/>
        </authorList>
    </citation>
    <scope>NUCLEOTIDE SEQUENCE [LARGE SCALE GENOMIC DNA]</scope>
    <source>
        <strain evidence="4">CCBAU 03422</strain>
    </source>
</reference>
<dbReference type="AlphaFoldDB" id="A0A2P7BB56"/>
<name>A0A2P7BB56_9HYPH</name>
<dbReference type="GO" id="GO:0016020">
    <property type="term" value="C:membrane"/>
    <property type="evidence" value="ECO:0007669"/>
    <property type="project" value="TreeGrafter"/>
</dbReference>
<dbReference type="PANTHER" id="PTHR19353">
    <property type="entry name" value="FATTY ACID DESATURASE 2"/>
    <property type="match status" value="1"/>
</dbReference>
<dbReference type="GO" id="GO:0016717">
    <property type="term" value="F:oxidoreductase activity, acting on paired donors, with oxidation of a pair of donors resulting in the reduction of molecular oxygen to two molecules of water"/>
    <property type="evidence" value="ECO:0007669"/>
    <property type="project" value="TreeGrafter"/>
</dbReference>
<dbReference type="InterPro" id="IPR012171">
    <property type="entry name" value="Fatty_acid_desaturase"/>
</dbReference>
<dbReference type="EMBL" id="PGGM01000006">
    <property type="protein sequence ID" value="PSH63681.1"/>
    <property type="molecule type" value="Genomic_DNA"/>
</dbReference>
<sequence>MERTYRSYALVGDASGAADITGDTFEDKVEAEWFSARVDRKAFKQLIKRSDAAGLRHFGMWLALLAGSGSAAFLTWGTLWCVPAFLVYGLVYSMSDHHAHELSHGTPFKTRRINEILYHLNGFMTLHEGHYWRWSHSRHHTETLIVGRDPEIAVPRPPDIAGMFLDLFFIKSGLKQIGSIFRQAFGGLNEEGRHFIPDGEKRKVFWSSRVYVAIFAGVILGCIITSSILPAMFIVLPRFYGGFMAQLFNLTQHAGMQEDIRDHRLSTRTWYTNSFFRFMYINMNYHIEHHMFPMVPFYNLPKLHEMIKEECPPAYPGLLACYAEIIPAVLKQVEDPSWYVRRPLPLTVVAAE</sequence>
<proteinExistence type="predicted"/>
<dbReference type="OrthoDB" id="9792534at2"/>
<evidence type="ECO:0000313" key="4">
    <source>
        <dbReference type="Proteomes" id="UP000241764"/>
    </source>
</evidence>
<evidence type="ECO:0000313" key="3">
    <source>
        <dbReference type="EMBL" id="PSH63681.1"/>
    </source>
</evidence>
<feature type="domain" description="Fatty acid desaturase" evidence="2">
    <location>
        <begin position="80"/>
        <end position="316"/>
    </location>
</feature>
<dbReference type="Proteomes" id="UP000241764">
    <property type="component" value="Unassembled WGS sequence"/>
</dbReference>
<feature type="transmembrane region" description="Helical" evidence="1">
    <location>
        <begin position="58"/>
        <end position="91"/>
    </location>
</feature>
<dbReference type="Pfam" id="PF00487">
    <property type="entry name" value="FA_desaturase"/>
    <property type="match status" value="1"/>
</dbReference>